<keyword evidence="1" id="KW-0812">Transmembrane</keyword>
<keyword evidence="1" id="KW-1133">Transmembrane helix</keyword>
<dbReference type="Proteomes" id="UP000078348">
    <property type="component" value="Unassembled WGS sequence"/>
</dbReference>
<feature type="transmembrane region" description="Helical" evidence="1">
    <location>
        <begin position="12"/>
        <end position="30"/>
    </location>
</feature>
<evidence type="ECO:0000313" key="2">
    <source>
        <dbReference type="EMBL" id="OAO17866.1"/>
    </source>
</evidence>
<keyword evidence="3" id="KW-1185">Reference proteome</keyword>
<accession>A0A196SNS0</accession>
<evidence type="ECO:0000313" key="3">
    <source>
        <dbReference type="Proteomes" id="UP000078348"/>
    </source>
</evidence>
<evidence type="ECO:0000256" key="1">
    <source>
        <dbReference type="SAM" id="Phobius"/>
    </source>
</evidence>
<protein>
    <submittedName>
        <fullName evidence="2">Uncharacterized protein</fullName>
    </submittedName>
</protein>
<name>A0A196SNS0_BLAHN</name>
<gene>
    <name evidence="2" type="ORF">AV274_0394</name>
</gene>
<sequence length="525" mass="60346">MLGNSFRIRMEGLYLSVVLLCILVLYFGALTERKVTSLPVDRVEEAFKPKVTSQNETILAPSTLNIVLRVRDGAPVPDVPVLRTKKLVIQNLYYLVSNSTYLRNTDRLREIGKHANITMTNYGSDHDYLSFLFSFYYRSSYVAVINVATTEDRASVSEMINSWLEDAAERFSSDTQEQVVSGELPLSPMGLQSCSFLFTTNVALRRVLAYSSLTTASPTLFSVLPAYAALNSSWTSIRLPTGDRVILTEEQLLLGSIALEKCPALQATRNSSITVFLRLYQRHYLEKQLAMVVGQSVLPKQVVILQNRNLTQFAYDSLAATYAFKTRVFYIWNVNWNAFFHLSYLVSAVMPTPLSFTFDDDQLLSDPETNARAVQALIARPAIYSLRAWCWCKQYLSKDKVPQCGEQCKKAADLAVNPFFTFSAMGRFMWRYDIPMYFCCEEMSYLLSASIECGVRWYTLPIQYSSFQHDQQSRDRDDYTQRIMKMVNWTVVDHYPMIYYTRAGYKTEYAYDERYRVVKRDVFPI</sequence>
<dbReference type="EMBL" id="LXWW01000014">
    <property type="protein sequence ID" value="OAO17866.1"/>
    <property type="molecule type" value="Genomic_DNA"/>
</dbReference>
<keyword evidence="1" id="KW-0472">Membrane</keyword>
<organism evidence="2 3">
    <name type="scientific">Blastocystis sp. subtype 1 (strain ATCC 50177 / NandII)</name>
    <dbReference type="NCBI Taxonomy" id="478820"/>
    <lineage>
        <taxon>Eukaryota</taxon>
        <taxon>Sar</taxon>
        <taxon>Stramenopiles</taxon>
        <taxon>Bigyra</taxon>
        <taxon>Opalozoa</taxon>
        <taxon>Opalinata</taxon>
        <taxon>Blastocystidae</taxon>
        <taxon>Blastocystis</taxon>
    </lineage>
</organism>
<comment type="caution">
    <text evidence="2">The sequence shown here is derived from an EMBL/GenBank/DDBJ whole genome shotgun (WGS) entry which is preliminary data.</text>
</comment>
<proteinExistence type="predicted"/>
<reference evidence="2 3" key="1">
    <citation type="submission" date="2016-05" db="EMBL/GenBank/DDBJ databases">
        <title>Nuclear genome of Blastocystis sp. subtype 1 NandII.</title>
        <authorList>
            <person name="Gentekaki E."/>
            <person name="Curtis B."/>
            <person name="Stairs C."/>
            <person name="Eme L."/>
            <person name="Herman E."/>
            <person name="Klimes V."/>
            <person name="Arias M.C."/>
            <person name="Elias M."/>
            <person name="Hilliou F."/>
            <person name="Klute M."/>
            <person name="Malik S.-B."/>
            <person name="Pightling A."/>
            <person name="Rachubinski R."/>
            <person name="Salas D."/>
            <person name="Schlacht A."/>
            <person name="Suga H."/>
            <person name="Archibald J."/>
            <person name="Ball S.G."/>
            <person name="Clark G."/>
            <person name="Dacks J."/>
            <person name="Van Der Giezen M."/>
            <person name="Tsaousis A."/>
            <person name="Roger A."/>
        </authorList>
    </citation>
    <scope>NUCLEOTIDE SEQUENCE [LARGE SCALE GENOMIC DNA]</scope>
    <source>
        <strain evidence="3">ATCC 50177 / NandII</strain>
    </source>
</reference>
<dbReference type="AlphaFoldDB" id="A0A196SNS0"/>